<dbReference type="InterPro" id="IPR043502">
    <property type="entry name" value="DNA/RNA_pol_sf"/>
</dbReference>
<keyword evidence="4" id="KW-1185">Reference proteome</keyword>
<evidence type="ECO:0000259" key="2">
    <source>
        <dbReference type="PROSITE" id="PS50173"/>
    </source>
</evidence>
<evidence type="ECO:0000313" key="4">
    <source>
        <dbReference type="Proteomes" id="UP001237011"/>
    </source>
</evidence>
<dbReference type="PANTHER" id="PTHR11076:SF33">
    <property type="entry name" value="DNA POLYMERASE KAPPA"/>
    <property type="match status" value="1"/>
</dbReference>
<dbReference type="InterPro" id="IPR017961">
    <property type="entry name" value="DNA_pol_Y-fam_little_finger"/>
</dbReference>
<dbReference type="Gene3D" id="3.30.1490.100">
    <property type="entry name" value="DNA polymerase, Y-family, little finger domain"/>
    <property type="match status" value="1"/>
</dbReference>
<dbReference type="GO" id="GO:0003887">
    <property type="term" value="F:DNA-directed DNA polymerase activity"/>
    <property type="evidence" value="ECO:0007669"/>
    <property type="project" value="UniProtKB-EC"/>
</dbReference>
<dbReference type="InterPro" id="IPR022880">
    <property type="entry name" value="DNApol_IV"/>
</dbReference>
<dbReference type="PANTHER" id="PTHR11076">
    <property type="entry name" value="DNA REPAIR POLYMERASE UMUC / TRANSFERASE FAMILY MEMBER"/>
    <property type="match status" value="1"/>
</dbReference>
<proteinExistence type="inferred from homology"/>
<organism evidence="3 4">
    <name type="scientific">Mycoplasma seminis</name>
    <dbReference type="NCBI Taxonomy" id="512749"/>
    <lineage>
        <taxon>Bacteria</taxon>
        <taxon>Bacillati</taxon>
        <taxon>Mycoplasmatota</taxon>
        <taxon>Mollicutes</taxon>
        <taxon>Mycoplasmataceae</taxon>
        <taxon>Mycoplasma</taxon>
    </lineage>
</organism>
<sequence length="413" mass="47377">MTKPVIFHIDFDCYFVSAARTIQPELNNQPVAISRSSAHAIAVSVSYELRNKGVKAGMKNFEIKEIEPKTIFVASDMQLYEDLSSKIFEYIALEYSGNLQIASIDECYIDVSELIIQRRVTPIQLAQKLQRDILNKFRIPISIGISHNKFLAKMTTNISKPFGIGFTDENNFEKSFFDLDIEKYHGIGKKTAAKLRSVNINTIGDLASKKVSDLEINAIFGRVGQNILKNLDPSVYEHISFQDEQAIGIGNEITFEDYSLPYELKIEHLLKLCEKVSNRLKKENLAGNVITLTIRFRNKKWSNKQIKIQNYINDKSQIYLLANNLFLKYFSESDFIGIGVRVSGLRNIKDIYVPQSLLKNNLSHMNQNIVSEIITQVNDLFANPTLKILSEEEIKTKRIKQGKYRFKKILFRK</sequence>
<keyword evidence="3" id="KW-0548">Nucleotidyltransferase</keyword>
<comment type="similarity">
    <text evidence="1">Belongs to the DNA polymerase type-Y family.</text>
</comment>
<feature type="domain" description="UmuC" evidence="2">
    <location>
        <begin position="6"/>
        <end position="188"/>
    </location>
</feature>
<dbReference type="InterPro" id="IPR001126">
    <property type="entry name" value="UmuC"/>
</dbReference>
<dbReference type="InterPro" id="IPR036775">
    <property type="entry name" value="DNA_pol_Y-fam_lit_finger_sf"/>
</dbReference>
<accession>A0ABY9HBL6</accession>
<dbReference type="CDD" id="cd03586">
    <property type="entry name" value="PolY_Pol_IV_kappa"/>
    <property type="match status" value="1"/>
</dbReference>
<dbReference type="SUPFAM" id="SSF100879">
    <property type="entry name" value="Lesion bypass DNA polymerase (Y-family), little finger domain"/>
    <property type="match status" value="1"/>
</dbReference>
<protein>
    <submittedName>
        <fullName evidence="3">DNA polymerase IV</fullName>
        <ecNumber evidence="3">2.7.7.7</ecNumber>
    </submittedName>
</protein>
<keyword evidence="3" id="KW-0808">Transferase</keyword>
<gene>
    <name evidence="3" type="ORF">Q8852_02190</name>
</gene>
<dbReference type="Proteomes" id="UP001237011">
    <property type="component" value="Chromosome"/>
</dbReference>
<dbReference type="Pfam" id="PF00817">
    <property type="entry name" value="IMS"/>
    <property type="match status" value="1"/>
</dbReference>
<reference evidence="3" key="1">
    <citation type="submission" date="2023-08" db="EMBL/GenBank/DDBJ databases">
        <title>Complete genome sequence of Mycoplasma seminis 2200.</title>
        <authorList>
            <person name="Spergser J."/>
        </authorList>
    </citation>
    <scope>NUCLEOTIDE SEQUENCE [LARGE SCALE GENOMIC DNA]</scope>
    <source>
        <strain evidence="3">2200</strain>
    </source>
</reference>
<dbReference type="EC" id="2.7.7.7" evidence="3"/>
<dbReference type="InterPro" id="IPR050116">
    <property type="entry name" value="DNA_polymerase-Y"/>
</dbReference>
<dbReference type="Pfam" id="PF11799">
    <property type="entry name" value="IMS_C"/>
    <property type="match status" value="1"/>
</dbReference>
<dbReference type="PROSITE" id="PS50173">
    <property type="entry name" value="UMUC"/>
    <property type="match status" value="1"/>
</dbReference>
<dbReference type="EMBL" id="CP132191">
    <property type="protein sequence ID" value="WLP85932.1"/>
    <property type="molecule type" value="Genomic_DNA"/>
</dbReference>
<evidence type="ECO:0000256" key="1">
    <source>
        <dbReference type="ARBA" id="ARBA00010945"/>
    </source>
</evidence>
<dbReference type="RefSeq" id="WP_305938355.1">
    <property type="nucleotide sequence ID" value="NZ_CP132191.1"/>
</dbReference>
<name>A0ABY9HBL6_9MOLU</name>
<dbReference type="Gene3D" id="3.40.1170.60">
    <property type="match status" value="1"/>
</dbReference>
<dbReference type="InterPro" id="IPR043128">
    <property type="entry name" value="Rev_trsase/Diguanyl_cyclase"/>
</dbReference>
<dbReference type="SUPFAM" id="SSF56672">
    <property type="entry name" value="DNA/RNA polymerases"/>
    <property type="match status" value="1"/>
</dbReference>
<dbReference type="Gene3D" id="1.10.150.20">
    <property type="entry name" value="5' to 3' exonuclease, C-terminal subdomain"/>
    <property type="match status" value="1"/>
</dbReference>
<dbReference type="Gene3D" id="3.30.70.270">
    <property type="match status" value="1"/>
</dbReference>
<evidence type="ECO:0000313" key="3">
    <source>
        <dbReference type="EMBL" id="WLP85932.1"/>
    </source>
</evidence>